<gene>
    <name evidence="2" type="ORF">I8U20_01910</name>
</gene>
<keyword evidence="3" id="KW-1185">Reference proteome</keyword>
<feature type="compositionally biased region" description="Basic and acidic residues" evidence="1">
    <location>
        <begin position="41"/>
        <end position="63"/>
    </location>
</feature>
<feature type="compositionally biased region" description="Basic residues" evidence="1">
    <location>
        <begin position="64"/>
        <end position="78"/>
    </location>
</feature>
<evidence type="ECO:0000256" key="1">
    <source>
        <dbReference type="SAM" id="MobiDB-lite"/>
    </source>
</evidence>
<name>A0A8I1AA14_THEIN</name>
<comment type="caution">
    <text evidence="2">The sequence shown here is derived from an EMBL/GenBank/DDBJ whole genome shotgun (WGS) entry which is preliminary data.</text>
</comment>
<feature type="region of interest" description="Disordered" evidence="1">
    <location>
        <begin position="41"/>
        <end position="78"/>
    </location>
</feature>
<sequence>MAEFRSEHAFLSVWVGNKKIQFTNGFAQTDDEEIIKALEQNHRVTRIDKPEEKEEEKNEEAKPKTKSTKKTTKKKAEK</sequence>
<dbReference type="Proteomes" id="UP000633619">
    <property type="component" value="Unassembled WGS sequence"/>
</dbReference>
<dbReference type="EMBL" id="JAECVW010000001">
    <property type="protein sequence ID" value="MBH8594082.1"/>
    <property type="molecule type" value="Genomic_DNA"/>
</dbReference>
<protein>
    <submittedName>
        <fullName evidence="2">Uncharacterized protein</fullName>
    </submittedName>
</protein>
<evidence type="ECO:0000313" key="3">
    <source>
        <dbReference type="Proteomes" id="UP000633619"/>
    </source>
</evidence>
<proteinExistence type="predicted"/>
<accession>A0A8I1AA14</accession>
<evidence type="ECO:0000313" key="2">
    <source>
        <dbReference type="EMBL" id="MBH8594082.1"/>
    </source>
</evidence>
<dbReference type="AlphaFoldDB" id="A0A8I1AA14"/>
<reference evidence="2 3" key="1">
    <citation type="submission" date="2020-12" db="EMBL/GenBank/DDBJ databases">
        <title>WGS of Thermoactinomyces spp.</title>
        <authorList>
            <person name="Cheng K."/>
        </authorList>
    </citation>
    <scope>NUCLEOTIDE SEQUENCE [LARGE SCALE GENOMIC DNA]</scope>
    <source>
        <strain evidence="3">CICC 10671\DSM 43846</strain>
    </source>
</reference>
<dbReference type="RefSeq" id="WP_181729162.1">
    <property type="nucleotide sequence ID" value="NZ_JACEIR010000001.1"/>
</dbReference>
<organism evidence="2 3">
    <name type="scientific">Thermoactinomyces intermedius</name>
    <dbReference type="NCBI Taxonomy" id="2024"/>
    <lineage>
        <taxon>Bacteria</taxon>
        <taxon>Bacillati</taxon>
        <taxon>Bacillota</taxon>
        <taxon>Bacilli</taxon>
        <taxon>Bacillales</taxon>
        <taxon>Thermoactinomycetaceae</taxon>
        <taxon>Thermoactinomyces</taxon>
    </lineage>
</organism>